<dbReference type="AlphaFoldDB" id="A0A0L9VRP2"/>
<name>A0A0L9VRP2_PHAAN</name>
<organism evidence="2 3">
    <name type="scientific">Phaseolus angularis</name>
    <name type="common">Azuki bean</name>
    <name type="synonym">Vigna angularis</name>
    <dbReference type="NCBI Taxonomy" id="3914"/>
    <lineage>
        <taxon>Eukaryota</taxon>
        <taxon>Viridiplantae</taxon>
        <taxon>Streptophyta</taxon>
        <taxon>Embryophyta</taxon>
        <taxon>Tracheophyta</taxon>
        <taxon>Spermatophyta</taxon>
        <taxon>Magnoliopsida</taxon>
        <taxon>eudicotyledons</taxon>
        <taxon>Gunneridae</taxon>
        <taxon>Pentapetalae</taxon>
        <taxon>rosids</taxon>
        <taxon>fabids</taxon>
        <taxon>Fabales</taxon>
        <taxon>Fabaceae</taxon>
        <taxon>Papilionoideae</taxon>
        <taxon>50 kb inversion clade</taxon>
        <taxon>NPAAA clade</taxon>
        <taxon>indigoferoid/millettioid clade</taxon>
        <taxon>Phaseoleae</taxon>
        <taxon>Vigna</taxon>
    </lineage>
</organism>
<protein>
    <submittedName>
        <fullName evidence="2">Uncharacterized protein</fullName>
    </submittedName>
</protein>
<evidence type="ECO:0000313" key="3">
    <source>
        <dbReference type="Proteomes" id="UP000053144"/>
    </source>
</evidence>
<accession>A0A0L9VRP2</accession>
<dbReference type="EMBL" id="CM003381">
    <property type="protein sequence ID" value="KOM57424.1"/>
    <property type="molecule type" value="Genomic_DNA"/>
</dbReference>
<evidence type="ECO:0000313" key="2">
    <source>
        <dbReference type="EMBL" id="KOM57424.1"/>
    </source>
</evidence>
<evidence type="ECO:0000256" key="1">
    <source>
        <dbReference type="SAM" id="MobiDB-lite"/>
    </source>
</evidence>
<dbReference type="Gramene" id="KOM57424">
    <property type="protein sequence ID" value="KOM57424"/>
    <property type="gene ID" value="LR48_Vigan11g045700"/>
</dbReference>
<reference evidence="3" key="1">
    <citation type="journal article" date="2015" name="Proc. Natl. Acad. Sci. U.S.A.">
        <title>Genome sequencing of adzuki bean (Vigna angularis) provides insight into high starch and low fat accumulation and domestication.</title>
        <authorList>
            <person name="Yang K."/>
            <person name="Tian Z."/>
            <person name="Chen C."/>
            <person name="Luo L."/>
            <person name="Zhao B."/>
            <person name="Wang Z."/>
            <person name="Yu L."/>
            <person name="Li Y."/>
            <person name="Sun Y."/>
            <person name="Li W."/>
            <person name="Chen Y."/>
            <person name="Li Y."/>
            <person name="Zhang Y."/>
            <person name="Ai D."/>
            <person name="Zhao J."/>
            <person name="Shang C."/>
            <person name="Ma Y."/>
            <person name="Wu B."/>
            <person name="Wang M."/>
            <person name="Gao L."/>
            <person name="Sun D."/>
            <person name="Zhang P."/>
            <person name="Guo F."/>
            <person name="Wang W."/>
            <person name="Li Y."/>
            <person name="Wang J."/>
            <person name="Varshney R.K."/>
            <person name="Wang J."/>
            <person name="Ling H.Q."/>
            <person name="Wan P."/>
        </authorList>
    </citation>
    <scope>NUCLEOTIDE SEQUENCE</scope>
    <source>
        <strain evidence="3">cv. Jingnong 6</strain>
    </source>
</reference>
<feature type="region of interest" description="Disordered" evidence="1">
    <location>
        <begin position="51"/>
        <end position="71"/>
    </location>
</feature>
<dbReference type="Proteomes" id="UP000053144">
    <property type="component" value="Chromosome 11"/>
</dbReference>
<proteinExistence type="predicted"/>
<sequence length="86" mass="9653">MQYAARNCGKTIGIRWEPPHFWLERATYTGFTFPAHLREQHREKRIPAAAPATTVQELSRPAPEMGEATSNISNLPNVTIHVVVSV</sequence>
<gene>
    <name evidence="2" type="ORF">LR48_Vigan11g045700</name>
</gene>